<name>M2Q0Z0_CERS8</name>
<feature type="region of interest" description="Disordered" evidence="1">
    <location>
        <begin position="1"/>
        <end position="32"/>
    </location>
</feature>
<sequence>MRQNRVSESAEGLLDEDEDIAPSSEASAEPLNICTTDAARAGATLVPPSSAAHAVSARASLASFVYPLPASPRRGSTSTRRTADTDTSSRSHIASGEAAGTSPPGLSTSLSTSSTAASVPRTPYSAASSPADPHSKALPERPADGAGAGVLSQSPVEEPEELGATEMGETVEAQVRAERERQTMSKKPSRLWRTARERTTPALTVTVAPRR</sequence>
<dbReference type="EMBL" id="KB446094">
    <property type="protein sequence ID" value="EMD30483.1"/>
    <property type="molecule type" value="Genomic_DNA"/>
</dbReference>
<gene>
    <name evidence="2" type="ORF">CERSUDRAFT_127810</name>
</gene>
<protein>
    <submittedName>
        <fullName evidence="2">Uncharacterized protein</fullName>
    </submittedName>
</protein>
<feature type="region of interest" description="Disordered" evidence="1">
    <location>
        <begin position="64"/>
        <end position="211"/>
    </location>
</feature>
<keyword evidence="3" id="KW-1185">Reference proteome</keyword>
<dbReference type="AlphaFoldDB" id="M2Q0Z0"/>
<feature type="compositionally biased region" description="Basic and acidic residues" evidence="1">
    <location>
        <begin position="133"/>
        <end position="143"/>
    </location>
</feature>
<evidence type="ECO:0000313" key="2">
    <source>
        <dbReference type="EMBL" id="EMD30483.1"/>
    </source>
</evidence>
<organism evidence="2 3">
    <name type="scientific">Ceriporiopsis subvermispora (strain B)</name>
    <name type="common">White-rot fungus</name>
    <name type="synonym">Gelatoporia subvermispora</name>
    <dbReference type="NCBI Taxonomy" id="914234"/>
    <lineage>
        <taxon>Eukaryota</taxon>
        <taxon>Fungi</taxon>
        <taxon>Dikarya</taxon>
        <taxon>Basidiomycota</taxon>
        <taxon>Agaricomycotina</taxon>
        <taxon>Agaricomycetes</taxon>
        <taxon>Polyporales</taxon>
        <taxon>Gelatoporiaceae</taxon>
        <taxon>Gelatoporia</taxon>
    </lineage>
</organism>
<evidence type="ECO:0000313" key="3">
    <source>
        <dbReference type="Proteomes" id="UP000016930"/>
    </source>
</evidence>
<feature type="non-terminal residue" evidence="2">
    <location>
        <position position="1"/>
    </location>
</feature>
<evidence type="ECO:0000256" key="1">
    <source>
        <dbReference type="SAM" id="MobiDB-lite"/>
    </source>
</evidence>
<dbReference type="HOGENOM" id="CLU_1291675_0_0_1"/>
<dbReference type="Proteomes" id="UP000016930">
    <property type="component" value="Unassembled WGS sequence"/>
</dbReference>
<reference evidence="2 3" key="1">
    <citation type="journal article" date="2012" name="Proc. Natl. Acad. Sci. U.S.A.">
        <title>Comparative genomics of Ceriporiopsis subvermispora and Phanerochaete chrysosporium provide insight into selective ligninolysis.</title>
        <authorList>
            <person name="Fernandez-Fueyo E."/>
            <person name="Ruiz-Duenas F.J."/>
            <person name="Ferreira P."/>
            <person name="Floudas D."/>
            <person name="Hibbett D.S."/>
            <person name="Canessa P."/>
            <person name="Larrondo L.F."/>
            <person name="James T.Y."/>
            <person name="Seelenfreund D."/>
            <person name="Lobos S."/>
            <person name="Polanco R."/>
            <person name="Tello M."/>
            <person name="Honda Y."/>
            <person name="Watanabe T."/>
            <person name="Watanabe T."/>
            <person name="Ryu J.S."/>
            <person name="Kubicek C.P."/>
            <person name="Schmoll M."/>
            <person name="Gaskell J."/>
            <person name="Hammel K.E."/>
            <person name="St John F.J."/>
            <person name="Vanden Wymelenberg A."/>
            <person name="Sabat G."/>
            <person name="Splinter BonDurant S."/>
            <person name="Syed K."/>
            <person name="Yadav J.S."/>
            <person name="Doddapaneni H."/>
            <person name="Subramanian V."/>
            <person name="Lavin J.L."/>
            <person name="Oguiza J.A."/>
            <person name="Perez G."/>
            <person name="Pisabarro A.G."/>
            <person name="Ramirez L."/>
            <person name="Santoyo F."/>
            <person name="Master E."/>
            <person name="Coutinho P.M."/>
            <person name="Henrissat B."/>
            <person name="Lombard V."/>
            <person name="Magnuson J.K."/>
            <person name="Kuees U."/>
            <person name="Hori C."/>
            <person name="Igarashi K."/>
            <person name="Samejima M."/>
            <person name="Held B.W."/>
            <person name="Barry K.W."/>
            <person name="LaButti K.M."/>
            <person name="Lapidus A."/>
            <person name="Lindquist E.A."/>
            <person name="Lucas S.M."/>
            <person name="Riley R."/>
            <person name="Salamov A.A."/>
            <person name="Hoffmeister D."/>
            <person name="Schwenk D."/>
            <person name="Hadar Y."/>
            <person name="Yarden O."/>
            <person name="de Vries R.P."/>
            <person name="Wiebenga A."/>
            <person name="Stenlid J."/>
            <person name="Eastwood D."/>
            <person name="Grigoriev I.V."/>
            <person name="Berka R.M."/>
            <person name="Blanchette R.A."/>
            <person name="Kersten P."/>
            <person name="Martinez A.T."/>
            <person name="Vicuna R."/>
            <person name="Cullen D."/>
        </authorList>
    </citation>
    <scope>NUCLEOTIDE SEQUENCE [LARGE SCALE GENOMIC DNA]</scope>
    <source>
        <strain evidence="2 3">B</strain>
    </source>
</reference>
<feature type="compositionally biased region" description="Low complexity" evidence="1">
    <location>
        <begin position="100"/>
        <end position="118"/>
    </location>
</feature>
<accession>M2Q0Z0</accession>
<feature type="compositionally biased region" description="Low complexity" evidence="1">
    <location>
        <begin position="71"/>
        <end position="80"/>
    </location>
</feature>
<proteinExistence type="predicted"/>